<organism evidence="1 2">
    <name type="scientific">Lactobacillus johnsonii</name>
    <dbReference type="NCBI Taxonomy" id="33959"/>
    <lineage>
        <taxon>Bacteria</taxon>
        <taxon>Bacillati</taxon>
        <taxon>Bacillota</taxon>
        <taxon>Bacilli</taxon>
        <taxon>Lactobacillales</taxon>
        <taxon>Lactobacillaceae</taxon>
        <taxon>Lactobacillus</taxon>
    </lineage>
</organism>
<evidence type="ECO:0000313" key="2">
    <source>
        <dbReference type="Proteomes" id="UP000216008"/>
    </source>
</evidence>
<evidence type="ECO:0000313" key="1">
    <source>
        <dbReference type="EMBL" id="PAB55173.1"/>
    </source>
</evidence>
<dbReference type="AlphaFoldDB" id="A0A267M8N8"/>
<reference evidence="1 2" key="1">
    <citation type="submission" date="2017-05" db="EMBL/GenBank/DDBJ databases">
        <title>Lactobacillus johnsonii from commercial turkeys.</title>
        <authorList>
            <person name="Johnson T.J."/>
            <person name="Youmans B."/>
        </authorList>
    </citation>
    <scope>NUCLEOTIDE SEQUENCE [LARGE SCALE GENOMIC DNA]</scope>
    <source>
        <strain evidence="1 2">UMNLJ114</strain>
    </source>
</reference>
<name>A0A267M8N8_LACJH</name>
<accession>A0A267M8N8</accession>
<gene>
    <name evidence="1" type="ORF">A3Q24_05695</name>
</gene>
<protein>
    <submittedName>
        <fullName evidence="1">Uncharacterized protein</fullName>
    </submittedName>
</protein>
<comment type="caution">
    <text evidence="1">The sequence shown here is derived from an EMBL/GenBank/DDBJ whole genome shotgun (WGS) entry which is preliminary data.</text>
</comment>
<proteinExistence type="predicted"/>
<dbReference type="Proteomes" id="UP000216008">
    <property type="component" value="Unassembled WGS sequence"/>
</dbReference>
<dbReference type="EMBL" id="NIBD01000028">
    <property type="protein sequence ID" value="PAB55173.1"/>
    <property type="molecule type" value="Genomic_DNA"/>
</dbReference>
<sequence>MVACGRYLVQVEHRHTFTGDIGAIPMISIWPKLKGCSLTIQIQSLLVLRPDFLSSGRFSFMEERTFV</sequence>